<dbReference type="Proteomes" id="UP000771797">
    <property type="component" value="Unassembled WGS sequence"/>
</dbReference>
<evidence type="ECO:0000313" key="4">
    <source>
        <dbReference type="Proteomes" id="UP000771797"/>
    </source>
</evidence>
<accession>A0ABQ6Y752</accession>
<evidence type="ECO:0000313" key="3">
    <source>
        <dbReference type="EMBL" id="KAF0804957.1"/>
    </source>
</evidence>
<organism evidence="3 4">
    <name type="scientific">Alcanivorax xiamenensis</name>
    <dbReference type="NCBI Taxonomy" id="1177156"/>
    <lineage>
        <taxon>Bacteria</taxon>
        <taxon>Pseudomonadati</taxon>
        <taxon>Pseudomonadota</taxon>
        <taxon>Gammaproteobacteria</taxon>
        <taxon>Oceanospirillales</taxon>
        <taxon>Alcanivoracaceae</taxon>
        <taxon>Alcanivorax</taxon>
    </lineage>
</organism>
<feature type="region of interest" description="Disordered" evidence="1">
    <location>
        <begin position="1"/>
        <end position="20"/>
    </location>
</feature>
<evidence type="ECO:0000256" key="1">
    <source>
        <dbReference type="SAM" id="MobiDB-lite"/>
    </source>
</evidence>
<dbReference type="InterPro" id="IPR018895">
    <property type="entry name" value="DUF2474"/>
</dbReference>
<protein>
    <recommendedName>
        <fullName evidence="5">DUF2474 domain-containing protein</fullName>
    </recommendedName>
</protein>
<dbReference type="RefSeq" id="WP_133493252.1">
    <property type="nucleotide sequence ID" value="NZ_AQPF01000023.1"/>
</dbReference>
<dbReference type="EMBL" id="AQPF01000023">
    <property type="protein sequence ID" value="KAF0804957.1"/>
    <property type="molecule type" value="Genomic_DNA"/>
</dbReference>
<evidence type="ECO:0000256" key="2">
    <source>
        <dbReference type="SAM" id="Phobius"/>
    </source>
</evidence>
<reference evidence="3 4" key="1">
    <citation type="submission" date="2012-09" db="EMBL/GenBank/DDBJ databases">
        <title>Genome Sequence of alkane-degrading Bacterium Alcanivorax sp. 6-D-6.</title>
        <authorList>
            <person name="Lai Q."/>
            <person name="Shao Z."/>
        </authorList>
    </citation>
    <scope>NUCLEOTIDE SEQUENCE [LARGE SCALE GENOMIC DNA]</scope>
    <source>
        <strain evidence="3 4">6-D-6</strain>
    </source>
</reference>
<sequence length="57" mass="6077">MTTRQLEHSQTAKATPPPSWGKRLGWMALIWSASVLALGSAAGLMRLFMNALGLHGG</sequence>
<comment type="caution">
    <text evidence="3">The sequence shown here is derived from an EMBL/GenBank/DDBJ whole genome shotgun (WGS) entry which is preliminary data.</text>
</comment>
<feature type="transmembrane region" description="Helical" evidence="2">
    <location>
        <begin position="26"/>
        <end position="48"/>
    </location>
</feature>
<feature type="compositionally biased region" description="Polar residues" evidence="1">
    <location>
        <begin position="1"/>
        <end position="13"/>
    </location>
</feature>
<keyword evidence="4" id="KW-1185">Reference proteome</keyword>
<keyword evidence="2" id="KW-0812">Transmembrane</keyword>
<evidence type="ECO:0008006" key="5">
    <source>
        <dbReference type="Google" id="ProtNLM"/>
    </source>
</evidence>
<dbReference type="Pfam" id="PF10617">
    <property type="entry name" value="DUF2474"/>
    <property type="match status" value="1"/>
</dbReference>
<gene>
    <name evidence="3" type="ORF">A6D6_02721</name>
</gene>
<name>A0ABQ6Y752_9GAMM</name>
<keyword evidence="2" id="KW-0472">Membrane</keyword>
<keyword evidence="2" id="KW-1133">Transmembrane helix</keyword>
<proteinExistence type="predicted"/>